<evidence type="ECO:0000313" key="1">
    <source>
        <dbReference type="EMBL" id="XPM62740.1"/>
    </source>
</evidence>
<sequence length="77" mass="8689">MLITGLFHIAIKTNDLETTVRFYTEILGLRTVPRPDFGFPVALVSLYNARRRGDFSSVRRGTCLGKRGDSAPGNRRY</sequence>
<accession>A0ACD5GPJ5</accession>
<keyword evidence="2" id="KW-1185">Reference proteome</keyword>
<dbReference type="EMBL" id="CP182909">
    <property type="protein sequence ID" value="XPM62740.1"/>
    <property type="molecule type" value="Genomic_DNA"/>
</dbReference>
<protein>
    <submittedName>
        <fullName evidence="1">VOC family protein</fullName>
    </submittedName>
</protein>
<name>A0ACD5GPJ5_9CYAN</name>
<evidence type="ECO:0000313" key="2">
    <source>
        <dbReference type="Proteomes" id="UP000095472"/>
    </source>
</evidence>
<dbReference type="Proteomes" id="UP000095472">
    <property type="component" value="Chromosome"/>
</dbReference>
<gene>
    <name evidence="1" type="ORF">BH720_024540</name>
</gene>
<organism evidence="1 2">
    <name type="scientific">Desertifilum tharense IPPAS B-1220</name>
    <dbReference type="NCBI Taxonomy" id="1781255"/>
    <lineage>
        <taxon>Bacteria</taxon>
        <taxon>Bacillati</taxon>
        <taxon>Cyanobacteriota</taxon>
        <taxon>Cyanophyceae</taxon>
        <taxon>Desertifilales</taxon>
        <taxon>Desertifilaceae</taxon>
        <taxon>Desertifilum</taxon>
    </lineage>
</organism>
<proteinExistence type="predicted"/>
<reference evidence="1 2" key="1">
    <citation type="journal article" date="2016" name="Genome Announc.">
        <title>Draft Genome Sequence of the Thermotolerant Cyanobacterium Desertifilum sp. IPPAS B-1220.</title>
        <authorList>
            <person name="Mironov K.S."/>
            <person name="Sinetova M.A."/>
            <person name="Bolatkhan K."/>
            <person name="Zayadan B.K."/>
            <person name="Ustinova V.V."/>
            <person name="Kupriyanova E.V."/>
            <person name="Skrypnik A.N."/>
            <person name="Gogoleva N.E."/>
            <person name="Gogolev Y.V."/>
            <person name="Los D.A."/>
        </authorList>
    </citation>
    <scope>NUCLEOTIDE SEQUENCE [LARGE SCALE GENOMIC DNA]</scope>
    <source>
        <strain evidence="1 2">IPPAS B-1220</strain>
    </source>
</reference>